<accession>A0A4R2D2I8</accession>
<dbReference type="RefSeq" id="WP_210234603.1">
    <property type="nucleotide sequence ID" value="NZ_BAABEI010000012.1"/>
</dbReference>
<sequence length="102" mass="11521">MAIEQEVLEFIIVPPYARRSEIFAAKERMEAYLGNRFPGYSFRLARLGPVGDDDDFCVLPIMNFLGDDGRSYMCAPPKLWFMAEIAAACREFDAAGRRSFAA</sequence>
<evidence type="ECO:0000313" key="2">
    <source>
        <dbReference type="Proteomes" id="UP000295351"/>
    </source>
</evidence>
<dbReference type="EMBL" id="SLVX01000002">
    <property type="protein sequence ID" value="TCN48071.1"/>
    <property type="molecule type" value="Genomic_DNA"/>
</dbReference>
<keyword evidence="2" id="KW-1185">Reference proteome</keyword>
<dbReference type="AlphaFoldDB" id="A0A4R2D2I8"/>
<evidence type="ECO:0000313" key="1">
    <source>
        <dbReference type="EMBL" id="TCN48071.1"/>
    </source>
</evidence>
<gene>
    <name evidence="1" type="ORF">EV665_102600</name>
</gene>
<name>A0A4R2D2I8_SHIGR</name>
<protein>
    <submittedName>
        <fullName evidence="1">Uncharacterized protein</fullName>
    </submittedName>
</protein>
<organism evidence="1 2">
    <name type="scientific">Shinella granuli</name>
    <dbReference type="NCBI Taxonomy" id="323621"/>
    <lineage>
        <taxon>Bacteria</taxon>
        <taxon>Pseudomonadati</taxon>
        <taxon>Pseudomonadota</taxon>
        <taxon>Alphaproteobacteria</taxon>
        <taxon>Hyphomicrobiales</taxon>
        <taxon>Rhizobiaceae</taxon>
        <taxon>Shinella</taxon>
    </lineage>
</organism>
<comment type="caution">
    <text evidence="1">The sequence shown here is derived from an EMBL/GenBank/DDBJ whole genome shotgun (WGS) entry which is preliminary data.</text>
</comment>
<reference evidence="1 2" key="1">
    <citation type="submission" date="2019-03" db="EMBL/GenBank/DDBJ databases">
        <title>Genomic Encyclopedia of Type Strains, Phase IV (KMG-IV): sequencing the most valuable type-strain genomes for metagenomic binning, comparative biology and taxonomic classification.</title>
        <authorList>
            <person name="Goeker M."/>
        </authorList>
    </citation>
    <scope>NUCLEOTIDE SEQUENCE [LARGE SCALE GENOMIC DNA]</scope>
    <source>
        <strain evidence="1 2">DSM 18401</strain>
    </source>
</reference>
<proteinExistence type="predicted"/>
<dbReference type="Proteomes" id="UP000295351">
    <property type="component" value="Unassembled WGS sequence"/>
</dbReference>